<dbReference type="GO" id="GO:0016887">
    <property type="term" value="F:ATP hydrolysis activity"/>
    <property type="evidence" value="ECO:0007669"/>
    <property type="project" value="InterPro"/>
</dbReference>
<dbReference type="InterPro" id="IPR027417">
    <property type="entry name" value="P-loop_NTPase"/>
</dbReference>
<feature type="domain" description="ATPase dynein-related AAA" evidence="1">
    <location>
        <begin position="1"/>
        <end position="129"/>
    </location>
</feature>
<dbReference type="EMBL" id="CAFBOM010000086">
    <property type="protein sequence ID" value="CAB4984486.1"/>
    <property type="molecule type" value="Genomic_DNA"/>
</dbReference>
<gene>
    <name evidence="2" type="ORF">UFOPK3957_00639</name>
</gene>
<dbReference type="AlphaFoldDB" id="A0A6J7MUE9"/>
<reference evidence="2" key="1">
    <citation type="submission" date="2020-05" db="EMBL/GenBank/DDBJ databases">
        <authorList>
            <person name="Chiriac C."/>
            <person name="Salcher M."/>
            <person name="Ghai R."/>
            <person name="Kavagutti S V."/>
        </authorList>
    </citation>
    <scope>NUCLEOTIDE SEQUENCE</scope>
</reference>
<sequence>MLLWGGPGVGKTSVIEQIAEINGWHLETVIASICDPTDFKGMPRDAGDRTEFSPPDWAVRVAQAGGGIVFLDEISTAPPSVQAALLRPVLTGVVGDLRLPAATRFVAAANPPDEAADGWELSAPLANRFVHLAWEVPARVVSDGFIYGFGQISVPTVSETQALPVVAAMMRSIGAFITARPDLVHKLPASSSERGLAWPSPRSWEMAARLLGFAGASGARAGIRQQLLAGAVGPSAAREYLAWERALDLPDIEKALAAGGTIDLPTTPDRLVAVCGALVAAILGDPDMKRCDAAVNGILVDIADAGHVDLATVALRRMSAQVLESGAVLGPAAVRHFAGLLAKMGNIKASA</sequence>
<organism evidence="2">
    <name type="scientific">freshwater metagenome</name>
    <dbReference type="NCBI Taxonomy" id="449393"/>
    <lineage>
        <taxon>unclassified sequences</taxon>
        <taxon>metagenomes</taxon>
        <taxon>ecological metagenomes</taxon>
    </lineage>
</organism>
<dbReference type="CDD" id="cd00009">
    <property type="entry name" value="AAA"/>
    <property type="match status" value="1"/>
</dbReference>
<dbReference type="InterPro" id="IPR011704">
    <property type="entry name" value="ATPase_dyneun-rel_AAA"/>
</dbReference>
<accession>A0A6J7MUE9</accession>
<name>A0A6J7MUE9_9ZZZZ</name>
<evidence type="ECO:0000259" key="1">
    <source>
        <dbReference type="Pfam" id="PF07728"/>
    </source>
</evidence>
<dbReference type="Gene3D" id="3.40.50.300">
    <property type="entry name" value="P-loop containing nucleotide triphosphate hydrolases"/>
    <property type="match status" value="1"/>
</dbReference>
<evidence type="ECO:0000313" key="2">
    <source>
        <dbReference type="EMBL" id="CAB4984486.1"/>
    </source>
</evidence>
<dbReference type="GO" id="GO:0005524">
    <property type="term" value="F:ATP binding"/>
    <property type="evidence" value="ECO:0007669"/>
    <property type="project" value="InterPro"/>
</dbReference>
<dbReference type="SUPFAM" id="SSF52540">
    <property type="entry name" value="P-loop containing nucleoside triphosphate hydrolases"/>
    <property type="match status" value="1"/>
</dbReference>
<dbReference type="Pfam" id="PF07728">
    <property type="entry name" value="AAA_5"/>
    <property type="match status" value="1"/>
</dbReference>
<protein>
    <submittedName>
        <fullName evidence="2">Unannotated protein</fullName>
    </submittedName>
</protein>
<proteinExistence type="predicted"/>